<dbReference type="Pfam" id="PF00400">
    <property type="entry name" value="WD40"/>
    <property type="match status" value="2"/>
</dbReference>
<dbReference type="PROSITE" id="PS50082">
    <property type="entry name" value="WD_REPEATS_2"/>
    <property type="match status" value="1"/>
</dbReference>
<name>A0A8S3ZWW6_9EUPU</name>
<sequence>MLKYVDDRGLGKSSYYGLNDSLYSSLYSKMTPIQVTDATPCDGLDWGAVFGFGFSPDGSMLAAACENRCMLLYDPKNARLIQRRFKTHTDCVNGVRFLDNRMFATCSDDNTVRLWDARFLSSEIRIMRGHTSWVKNIKTEPLFYINGMMRTKLTPSEDKMIVSTLAGYFLLIHDLDLHNLKADMAG</sequence>
<dbReference type="PANTHER" id="PTHR14588">
    <property type="entry name" value="DDB1- AND CUL4-ASSOCIATED FACTOR 10"/>
    <property type="match status" value="1"/>
</dbReference>
<dbReference type="PANTHER" id="PTHR14588:SF2">
    <property type="entry name" value="DDB1- AND CUL4-ASSOCIATED FACTOR 10"/>
    <property type="match status" value="1"/>
</dbReference>
<dbReference type="OrthoDB" id="20669at2759"/>
<evidence type="ECO:0000256" key="3">
    <source>
        <dbReference type="ARBA" id="ARBA00022737"/>
    </source>
</evidence>
<comment type="caution">
    <text evidence="5">The sequence shown here is derived from an EMBL/GenBank/DDBJ whole genome shotgun (WGS) entry which is preliminary data.</text>
</comment>
<dbReference type="Proteomes" id="UP000678393">
    <property type="component" value="Unassembled WGS sequence"/>
</dbReference>
<dbReference type="SUPFAM" id="SSF50978">
    <property type="entry name" value="WD40 repeat-like"/>
    <property type="match status" value="1"/>
</dbReference>
<protein>
    <submittedName>
        <fullName evidence="5">Uncharacterized protein</fullName>
    </submittedName>
</protein>
<comment type="similarity">
    <text evidence="1">Belongs to the WD repeat DCAF10 family.</text>
</comment>
<keyword evidence="6" id="KW-1185">Reference proteome</keyword>
<evidence type="ECO:0000313" key="5">
    <source>
        <dbReference type="EMBL" id="CAG5133979.1"/>
    </source>
</evidence>
<evidence type="ECO:0000313" key="6">
    <source>
        <dbReference type="Proteomes" id="UP000678393"/>
    </source>
</evidence>
<dbReference type="InterPro" id="IPR001680">
    <property type="entry name" value="WD40_rpt"/>
</dbReference>
<evidence type="ECO:0000256" key="2">
    <source>
        <dbReference type="ARBA" id="ARBA00022574"/>
    </source>
</evidence>
<keyword evidence="2 4" id="KW-0853">WD repeat</keyword>
<dbReference type="InterPro" id="IPR015943">
    <property type="entry name" value="WD40/YVTN_repeat-like_dom_sf"/>
</dbReference>
<dbReference type="Gene3D" id="2.130.10.10">
    <property type="entry name" value="YVTN repeat-like/Quinoprotein amine dehydrogenase"/>
    <property type="match status" value="1"/>
</dbReference>
<dbReference type="AlphaFoldDB" id="A0A8S3ZWW6"/>
<reference evidence="5" key="1">
    <citation type="submission" date="2021-04" db="EMBL/GenBank/DDBJ databases">
        <authorList>
            <consortium name="Molecular Ecology Group"/>
        </authorList>
    </citation>
    <scope>NUCLEOTIDE SEQUENCE</scope>
</reference>
<dbReference type="InterPro" id="IPR036322">
    <property type="entry name" value="WD40_repeat_dom_sf"/>
</dbReference>
<dbReference type="InterPro" id="IPR039085">
    <property type="entry name" value="DCA10"/>
</dbReference>
<evidence type="ECO:0000256" key="1">
    <source>
        <dbReference type="ARBA" id="ARBA00005903"/>
    </source>
</evidence>
<feature type="non-terminal residue" evidence="5">
    <location>
        <position position="1"/>
    </location>
</feature>
<gene>
    <name evidence="5" type="ORF">CUNI_LOCUS19537</name>
</gene>
<dbReference type="GO" id="GO:0080008">
    <property type="term" value="C:Cul4-RING E3 ubiquitin ligase complex"/>
    <property type="evidence" value="ECO:0007669"/>
    <property type="project" value="TreeGrafter"/>
</dbReference>
<dbReference type="PROSITE" id="PS50294">
    <property type="entry name" value="WD_REPEATS_REGION"/>
    <property type="match status" value="1"/>
</dbReference>
<keyword evidence="3" id="KW-0677">Repeat</keyword>
<proteinExistence type="inferred from homology"/>
<feature type="repeat" description="WD" evidence="4">
    <location>
        <begin position="85"/>
        <end position="116"/>
    </location>
</feature>
<dbReference type="EMBL" id="CAJHNH020006667">
    <property type="protein sequence ID" value="CAG5133979.1"/>
    <property type="molecule type" value="Genomic_DNA"/>
</dbReference>
<organism evidence="5 6">
    <name type="scientific">Candidula unifasciata</name>
    <dbReference type="NCBI Taxonomy" id="100452"/>
    <lineage>
        <taxon>Eukaryota</taxon>
        <taxon>Metazoa</taxon>
        <taxon>Spiralia</taxon>
        <taxon>Lophotrochozoa</taxon>
        <taxon>Mollusca</taxon>
        <taxon>Gastropoda</taxon>
        <taxon>Heterobranchia</taxon>
        <taxon>Euthyneura</taxon>
        <taxon>Panpulmonata</taxon>
        <taxon>Eupulmonata</taxon>
        <taxon>Stylommatophora</taxon>
        <taxon>Helicina</taxon>
        <taxon>Helicoidea</taxon>
        <taxon>Geomitridae</taxon>
        <taxon>Candidula</taxon>
    </lineage>
</organism>
<evidence type="ECO:0000256" key="4">
    <source>
        <dbReference type="PROSITE-ProRule" id="PRU00221"/>
    </source>
</evidence>
<dbReference type="SMART" id="SM00320">
    <property type="entry name" value="WD40"/>
    <property type="match status" value="2"/>
</dbReference>
<accession>A0A8S3ZWW6</accession>